<dbReference type="NCBIfam" id="TIGR00132">
    <property type="entry name" value="gatA"/>
    <property type="match status" value="1"/>
</dbReference>
<dbReference type="GO" id="GO:0050567">
    <property type="term" value="F:glutaminyl-tRNA synthase (glutamine-hydrolyzing) activity"/>
    <property type="evidence" value="ECO:0007669"/>
    <property type="project" value="UniProtKB-EC"/>
</dbReference>
<comment type="caution">
    <text evidence="9">The sequence shown here is derived from an EMBL/GenBank/DDBJ whole genome shotgun (WGS) entry which is preliminary data.</text>
</comment>
<sequence>MEFSEYMAYELIEKIKNQETSVRDLIETIFKKIAETEHLLHAFVSLSREKALEKATLIDKHIKNNKKPGRFYGLPLANKDLICVKNYLTTCCSKILKGYHSPFNASVIEHLVEQEDAIHIGNTNMDEFAMGSSTETSSYGPTFNPWDLSRVPGGSSGGSAAAIASGQAVLALGSDTGGSIRCPASFCGVVGLKPTYGRVSRYGLVAFANSLDQIGTLTKCVYDSALMLEIISGKDPLDSTSVDIKVDKYTEEIKNPISNKIIGVPKEFFGDGIETDVKNAVKSSIEKLEGLGATTVEISIPHLEYTVATYYLLCMSEASSNLARYDGLRYGKMTDDLTGDVFDVFSKTRGEGFGAEVRRRIFLGTYALSAGYYDMFYIKALKVRSLIKQDFIEAFKKCDSIVCPTMPMTAYKVGDLINDPLKMYIADILTCPVNLAGIPALSIPCGFDRNELPIGFQIIGDFFDEKGILNIGYQLEKELNIYRKFAPVLTGGK</sequence>
<keyword evidence="4" id="KW-0547">Nucleotide-binding</keyword>
<evidence type="ECO:0000256" key="2">
    <source>
        <dbReference type="ARBA" id="ARBA00012739"/>
    </source>
</evidence>
<evidence type="ECO:0000256" key="6">
    <source>
        <dbReference type="ARBA" id="ARBA00022917"/>
    </source>
</evidence>
<dbReference type="InterPro" id="IPR020556">
    <property type="entry name" value="Amidase_CS"/>
</dbReference>
<comment type="similarity">
    <text evidence="1">Belongs to the amidase family. GatA subfamily.</text>
</comment>
<dbReference type="Gene3D" id="3.90.1300.10">
    <property type="entry name" value="Amidase signature (AS) domain"/>
    <property type="match status" value="1"/>
</dbReference>
<evidence type="ECO:0000256" key="5">
    <source>
        <dbReference type="ARBA" id="ARBA00022840"/>
    </source>
</evidence>
<keyword evidence="6" id="KW-0648">Protein biosynthesis</keyword>
<protein>
    <recommendedName>
        <fullName evidence="2">glutaminyl-tRNA synthase (glutamine-hydrolyzing)</fullName>
        <ecNumber evidence="2">6.3.5.7</ecNumber>
    </recommendedName>
</protein>
<feature type="domain" description="Amidase" evidence="8">
    <location>
        <begin position="24"/>
        <end position="469"/>
    </location>
</feature>
<dbReference type="Pfam" id="PF01425">
    <property type="entry name" value="Amidase"/>
    <property type="match status" value="1"/>
</dbReference>
<dbReference type="InterPro" id="IPR036928">
    <property type="entry name" value="AS_sf"/>
</dbReference>
<proteinExistence type="inferred from homology"/>
<dbReference type="GO" id="GO:0005524">
    <property type="term" value="F:ATP binding"/>
    <property type="evidence" value="ECO:0007669"/>
    <property type="project" value="UniProtKB-KW"/>
</dbReference>
<dbReference type="EC" id="6.3.5.7" evidence="2"/>
<organism evidence="9">
    <name type="scientific">marine sediment metagenome</name>
    <dbReference type="NCBI Taxonomy" id="412755"/>
    <lineage>
        <taxon>unclassified sequences</taxon>
        <taxon>metagenomes</taxon>
        <taxon>ecological metagenomes</taxon>
    </lineage>
</organism>
<evidence type="ECO:0000259" key="8">
    <source>
        <dbReference type="Pfam" id="PF01425"/>
    </source>
</evidence>
<evidence type="ECO:0000256" key="7">
    <source>
        <dbReference type="ARBA" id="ARBA00047407"/>
    </source>
</evidence>
<dbReference type="AlphaFoldDB" id="A0A0F9NXY3"/>
<dbReference type="EMBL" id="LAZR01002893">
    <property type="protein sequence ID" value="KKN24300.1"/>
    <property type="molecule type" value="Genomic_DNA"/>
</dbReference>
<dbReference type="InterPro" id="IPR000120">
    <property type="entry name" value="Amidase"/>
</dbReference>
<evidence type="ECO:0000256" key="3">
    <source>
        <dbReference type="ARBA" id="ARBA00022598"/>
    </source>
</evidence>
<dbReference type="PANTHER" id="PTHR11895">
    <property type="entry name" value="TRANSAMIDASE"/>
    <property type="match status" value="1"/>
</dbReference>
<accession>A0A0F9NXY3</accession>
<dbReference type="InterPro" id="IPR004412">
    <property type="entry name" value="GatA"/>
</dbReference>
<dbReference type="PANTHER" id="PTHR11895:SF151">
    <property type="entry name" value="GLUTAMYL-TRNA(GLN) AMIDOTRANSFERASE SUBUNIT A"/>
    <property type="match status" value="1"/>
</dbReference>
<dbReference type="PROSITE" id="PS00571">
    <property type="entry name" value="AMIDASES"/>
    <property type="match status" value="1"/>
</dbReference>
<dbReference type="GO" id="GO:0006412">
    <property type="term" value="P:translation"/>
    <property type="evidence" value="ECO:0007669"/>
    <property type="project" value="UniProtKB-KW"/>
</dbReference>
<keyword evidence="5" id="KW-0067">ATP-binding</keyword>
<comment type="catalytic activity">
    <reaction evidence="7">
        <text>L-glutamyl-tRNA(Gln) + L-glutamine + ATP + H2O = L-glutaminyl-tRNA(Gln) + L-glutamate + ADP + phosphate + H(+)</text>
        <dbReference type="Rhea" id="RHEA:17521"/>
        <dbReference type="Rhea" id="RHEA-COMP:9681"/>
        <dbReference type="Rhea" id="RHEA-COMP:9684"/>
        <dbReference type="ChEBI" id="CHEBI:15377"/>
        <dbReference type="ChEBI" id="CHEBI:15378"/>
        <dbReference type="ChEBI" id="CHEBI:29985"/>
        <dbReference type="ChEBI" id="CHEBI:30616"/>
        <dbReference type="ChEBI" id="CHEBI:43474"/>
        <dbReference type="ChEBI" id="CHEBI:58359"/>
        <dbReference type="ChEBI" id="CHEBI:78520"/>
        <dbReference type="ChEBI" id="CHEBI:78521"/>
        <dbReference type="ChEBI" id="CHEBI:456216"/>
        <dbReference type="EC" id="6.3.5.7"/>
    </reaction>
</comment>
<evidence type="ECO:0000256" key="4">
    <source>
        <dbReference type="ARBA" id="ARBA00022741"/>
    </source>
</evidence>
<keyword evidence="3" id="KW-0436">Ligase</keyword>
<evidence type="ECO:0000256" key="1">
    <source>
        <dbReference type="ARBA" id="ARBA00008069"/>
    </source>
</evidence>
<dbReference type="InterPro" id="IPR023631">
    <property type="entry name" value="Amidase_dom"/>
</dbReference>
<dbReference type="HAMAP" id="MF_00120">
    <property type="entry name" value="GatA"/>
    <property type="match status" value="1"/>
</dbReference>
<name>A0A0F9NXY3_9ZZZZ</name>
<evidence type="ECO:0000313" key="9">
    <source>
        <dbReference type="EMBL" id="KKN24300.1"/>
    </source>
</evidence>
<gene>
    <name evidence="9" type="ORF">LCGC14_0896290</name>
</gene>
<reference evidence="9" key="1">
    <citation type="journal article" date="2015" name="Nature">
        <title>Complex archaea that bridge the gap between prokaryotes and eukaryotes.</title>
        <authorList>
            <person name="Spang A."/>
            <person name="Saw J.H."/>
            <person name="Jorgensen S.L."/>
            <person name="Zaremba-Niedzwiedzka K."/>
            <person name="Martijn J."/>
            <person name="Lind A.E."/>
            <person name="van Eijk R."/>
            <person name="Schleper C."/>
            <person name="Guy L."/>
            <person name="Ettema T.J."/>
        </authorList>
    </citation>
    <scope>NUCLEOTIDE SEQUENCE</scope>
</reference>
<dbReference type="GO" id="GO:0030956">
    <property type="term" value="C:glutamyl-tRNA(Gln) amidotransferase complex"/>
    <property type="evidence" value="ECO:0007669"/>
    <property type="project" value="InterPro"/>
</dbReference>
<dbReference type="GO" id="GO:0005739">
    <property type="term" value="C:mitochondrion"/>
    <property type="evidence" value="ECO:0007669"/>
    <property type="project" value="UniProtKB-ARBA"/>
</dbReference>
<dbReference type="SUPFAM" id="SSF75304">
    <property type="entry name" value="Amidase signature (AS) enzymes"/>
    <property type="match status" value="1"/>
</dbReference>